<proteinExistence type="inferred from homology"/>
<organism evidence="14 15">
    <name type="scientific">Roseivirga seohaensis subsp. aquiponti</name>
    <dbReference type="NCBI Taxonomy" id="1566026"/>
    <lineage>
        <taxon>Bacteria</taxon>
        <taxon>Pseudomonadati</taxon>
        <taxon>Bacteroidota</taxon>
        <taxon>Cytophagia</taxon>
        <taxon>Cytophagales</taxon>
        <taxon>Roseivirgaceae</taxon>
        <taxon>Roseivirga</taxon>
    </lineage>
</organism>
<feature type="transmembrane region" description="Helical" evidence="12">
    <location>
        <begin position="68"/>
        <end position="89"/>
    </location>
</feature>
<evidence type="ECO:0000256" key="3">
    <source>
        <dbReference type="ARBA" id="ARBA00022475"/>
    </source>
</evidence>
<dbReference type="Pfam" id="PF00487">
    <property type="entry name" value="FA_desaturase"/>
    <property type="match status" value="1"/>
</dbReference>
<feature type="transmembrane region" description="Helical" evidence="12">
    <location>
        <begin position="7"/>
        <end position="25"/>
    </location>
</feature>
<feature type="transmembrane region" description="Helical" evidence="12">
    <location>
        <begin position="101"/>
        <end position="121"/>
    </location>
</feature>
<dbReference type="GO" id="GO:0004497">
    <property type="term" value="F:monooxygenase activity"/>
    <property type="evidence" value="ECO:0007669"/>
    <property type="project" value="UniProtKB-KW"/>
</dbReference>
<dbReference type="EMBL" id="JSVA01000007">
    <property type="protein sequence ID" value="KOF03432.1"/>
    <property type="molecule type" value="Genomic_DNA"/>
</dbReference>
<comment type="similarity">
    <text evidence="2">Belongs to the fatty acid desaturase type 1 family. AlkB subfamily.</text>
</comment>
<feature type="domain" description="Fatty acid desaturase" evidence="13">
    <location>
        <begin position="101"/>
        <end position="329"/>
    </location>
</feature>
<keyword evidence="5 12" id="KW-0812">Transmembrane</keyword>
<feature type="transmembrane region" description="Helical" evidence="12">
    <location>
        <begin position="236"/>
        <end position="255"/>
    </location>
</feature>
<evidence type="ECO:0000313" key="14">
    <source>
        <dbReference type="EMBL" id="KOF03432.1"/>
    </source>
</evidence>
<keyword evidence="6" id="KW-0479">Metal-binding</keyword>
<keyword evidence="9" id="KW-0408">Iron</keyword>
<dbReference type="PATRIC" id="fig|1566026.4.peg.3018"/>
<evidence type="ECO:0000313" key="15">
    <source>
        <dbReference type="Proteomes" id="UP000036908"/>
    </source>
</evidence>
<dbReference type="OrthoDB" id="4759734at2"/>
<sequence>MSWIKRIGFLTAFIIPLLAIFGFYLGGWWNYLTICFVFVLIPLADSVIGEDPENMEDADALIISEQFYYRFITYIWAVFQLAFLVWASAQVASTSLEVYEWIGFVLSFALVTGGIGITVGHELGHKKSALERFYSKLILMTVCYMHFYIEHNRGHHVHVATPKDPATSRKNEGFYRFWFRSVLGSYRSAWNIEKASLKRKGKKVWSLGNEMIWFTILPVLLAATLTLLASIWQNRFVWEVPVFFFSQAVLAFSLLEIVNYIEHYGIVRKEISPGRYERVNPMHSWNSNHRLSNFFLFQLQRHSDHHANAIKRYQVLKHYDESPQLPSGYPAMILMAAFPPLWFKRMNPKLKDWEEKVYLKEVD</sequence>
<evidence type="ECO:0000256" key="11">
    <source>
        <dbReference type="ARBA" id="ARBA00023136"/>
    </source>
</evidence>
<dbReference type="PANTHER" id="PTHR38674:SF1">
    <property type="entry name" value="ALKANE 1-MONOOXYGENASE 1"/>
    <property type="match status" value="1"/>
</dbReference>
<evidence type="ECO:0000259" key="13">
    <source>
        <dbReference type="Pfam" id="PF00487"/>
    </source>
</evidence>
<dbReference type="PANTHER" id="PTHR38674">
    <property type="entry name" value="ALKANE 1-MONOOXYGENASE 1"/>
    <property type="match status" value="1"/>
</dbReference>
<dbReference type="CDD" id="cd03512">
    <property type="entry name" value="Alkane-hydroxylase"/>
    <property type="match status" value="1"/>
</dbReference>
<evidence type="ECO:0000256" key="12">
    <source>
        <dbReference type="SAM" id="Phobius"/>
    </source>
</evidence>
<comment type="caution">
    <text evidence="14">The sequence shown here is derived from an EMBL/GenBank/DDBJ whole genome shotgun (WGS) entry which is preliminary data.</text>
</comment>
<keyword evidence="3" id="KW-1003">Cell membrane</keyword>
<keyword evidence="11 12" id="KW-0472">Membrane</keyword>
<dbReference type="AlphaFoldDB" id="A0A0L8AMI5"/>
<evidence type="ECO:0000256" key="5">
    <source>
        <dbReference type="ARBA" id="ARBA00022692"/>
    </source>
</evidence>
<keyword evidence="7 12" id="KW-1133">Transmembrane helix</keyword>
<evidence type="ECO:0000256" key="10">
    <source>
        <dbReference type="ARBA" id="ARBA00023033"/>
    </source>
</evidence>
<evidence type="ECO:0000256" key="2">
    <source>
        <dbReference type="ARBA" id="ARBA00010823"/>
    </source>
</evidence>
<reference evidence="15" key="1">
    <citation type="submission" date="2014-11" db="EMBL/GenBank/DDBJ databases">
        <title>Genome sequencing of Roseivirga sp. D-25.</title>
        <authorList>
            <person name="Selvaratnam C."/>
            <person name="Thevarajoo S."/>
            <person name="Goh K.M."/>
            <person name="Eee R."/>
            <person name="Chan K.-G."/>
            <person name="Chong C.S."/>
        </authorList>
    </citation>
    <scope>NUCLEOTIDE SEQUENCE [LARGE SCALE GENOMIC DNA]</scope>
    <source>
        <strain evidence="15">D-25</strain>
    </source>
</reference>
<feature type="transmembrane region" description="Helical" evidence="12">
    <location>
        <begin position="211"/>
        <end position="229"/>
    </location>
</feature>
<keyword evidence="8" id="KW-0560">Oxidoreductase</keyword>
<dbReference type="RefSeq" id="WP_053222789.1">
    <property type="nucleotide sequence ID" value="NZ_JSVA01000007.1"/>
</dbReference>
<evidence type="ECO:0000256" key="9">
    <source>
        <dbReference type="ARBA" id="ARBA00023004"/>
    </source>
</evidence>
<dbReference type="GO" id="GO:0005886">
    <property type="term" value="C:plasma membrane"/>
    <property type="evidence" value="ECO:0007669"/>
    <property type="project" value="UniProtKB-SubCell"/>
</dbReference>
<evidence type="ECO:0000256" key="7">
    <source>
        <dbReference type="ARBA" id="ARBA00022989"/>
    </source>
</evidence>
<dbReference type="GO" id="GO:0046872">
    <property type="term" value="F:metal ion binding"/>
    <property type="evidence" value="ECO:0007669"/>
    <property type="project" value="UniProtKB-KW"/>
</dbReference>
<evidence type="ECO:0000256" key="4">
    <source>
        <dbReference type="ARBA" id="ARBA00022519"/>
    </source>
</evidence>
<name>A0A0L8AMI5_9BACT</name>
<evidence type="ECO:0000256" key="1">
    <source>
        <dbReference type="ARBA" id="ARBA00004429"/>
    </source>
</evidence>
<gene>
    <name evidence="14" type="ORF">OB69_05955</name>
</gene>
<comment type="subcellular location">
    <subcellularLocation>
        <location evidence="1">Cell inner membrane</location>
        <topology evidence="1">Multi-pass membrane protein</topology>
    </subcellularLocation>
</comment>
<accession>A0A0L8AMI5</accession>
<keyword evidence="10 14" id="KW-0503">Monooxygenase</keyword>
<evidence type="ECO:0000256" key="8">
    <source>
        <dbReference type="ARBA" id="ARBA00023002"/>
    </source>
</evidence>
<keyword evidence="15" id="KW-1185">Reference proteome</keyword>
<dbReference type="GO" id="GO:0006629">
    <property type="term" value="P:lipid metabolic process"/>
    <property type="evidence" value="ECO:0007669"/>
    <property type="project" value="InterPro"/>
</dbReference>
<evidence type="ECO:0000256" key="6">
    <source>
        <dbReference type="ARBA" id="ARBA00022723"/>
    </source>
</evidence>
<protein>
    <submittedName>
        <fullName evidence="14">Alkane 1-monooxygenase</fullName>
    </submittedName>
</protein>
<keyword evidence="4" id="KW-0997">Cell inner membrane</keyword>
<dbReference type="InterPro" id="IPR033885">
    <property type="entry name" value="AlkB/XylM"/>
</dbReference>
<dbReference type="InterPro" id="IPR005804">
    <property type="entry name" value="FA_desaturase_dom"/>
</dbReference>
<dbReference type="Proteomes" id="UP000036908">
    <property type="component" value="Unassembled WGS sequence"/>
</dbReference>